<reference evidence="1" key="1">
    <citation type="submission" date="2021-06" db="EMBL/GenBank/DDBJ databases">
        <authorList>
            <person name="Kallberg Y."/>
            <person name="Tangrot J."/>
            <person name="Rosling A."/>
        </authorList>
    </citation>
    <scope>NUCLEOTIDE SEQUENCE</scope>
    <source>
        <strain evidence="1">CL356</strain>
    </source>
</reference>
<comment type="caution">
    <text evidence="1">The sequence shown here is derived from an EMBL/GenBank/DDBJ whole genome shotgun (WGS) entry which is preliminary data.</text>
</comment>
<protein>
    <submittedName>
        <fullName evidence="1">15918_t:CDS:1</fullName>
    </submittedName>
</protein>
<proteinExistence type="predicted"/>
<keyword evidence="2" id="KW-1185">Reference proteome</keyword>
<name>A0ACA9LNF0_9GLOM</name>
<evidence type="ECO:0000313" key="2">
    <source>
        <dbReference type="Proteomes" id="UP000789525"/>
    </source>
</evidence>
<organism evidence="1 2">
    <name type="scientific">Acaulospora colombiana</name>
    <dbReference type="NCBI Taxonomy" id="27376"/>
    <lineage>
        <taxon>Eukaryota</taxon>
        <taxon>Fungi</taxon>
        <taxon>Fungi incertae sedis</taxon>
        <taxon>Mucoromycota</taxon>
        <taxon>Glomeromycotina</taxon>
        <taxon>Glomeromycetes</taxon>
        <taxon>Diversisporales</taxon>
        <taxon>Acaulosporaceae</taxon>
        <taxon>Acaulospora</taxon>
    </lineage>
</organism>
<gene>
    <name evidence="1" type="ORF">ACOLOM_LOCUS4290</name>
</gene>
<dbReference type="EMBL" id="CAJVPT010006992">
    <property type="protein sequence ID" value="CAG8536466.1"/>
    <property type="molecule type" value="Genomic_DNA"/>
</dbReference>
<evidence type="ECO:0000313" key="1">
    <source>
        <dbReference type="EMBL" id="CAG8536466.1"/>
    </source>
</evidence>
<accession>A0ACA9LNF0</accession>
<sequence>MYPGQQYKQQYGSGSQQPTAQQNPQPPPYYQTPPQPYPYQPPPGGYAPSGFPTGGYAPPLGPPPTYPVPYQQYPPPPYPNPYYNNSVPYTSTPQPGVVNSTYQNYQLTGRKKALLIGINYFGSQFQLKGCINDVKNIKEFLVANYEFREENMLILTDNQSDPKKIPNRANIIAAMKWLVHDARPNDSYVMFHDTQNAIVFGHGGQVEDLDGDEDDGFDETIMPVDFQTAGQIVDDEMHDIMVRSLHKGVRLTAIFDSCHSGTALDLPYIYSTHGVVKEQNILADGGNTLMNVGMSYLRGDIEGIKTSIMAFGKKATSGRKINEQNKHTKASEADVIMFSGCKDGQTSADANEAGQNTGAMSYAFIKT</sequence>
<dbReference type="Proteomes" id="UP000789525">
    <property type="component" value="Unassembled WGS sequence"/>
</dbReference>